<evidence type="ECO:0008006" key="5">
    <source>
        <dbReference type="Google" id="ProtNLM"/>
    </source>
</evidence>
<feature type="transmembrane region" description="Helical" evidence="1">
    <location>
        <begin position="211"/>
        <end position="230"/>
    </location>
</feature>
<dbReference type="InterPro" id="IPR022472">
    <property type="entry name" value="VPLPA-CTERM"/>
</dbReference>
<dbReference type="NCBIfam" id="TIGR03370">
    <property type="entry name" value="VPLPA-CTERM"/>
    <property type="match status" value="1"/>
</dbReference>
<keyword evidence="1" id="KW-0812">Transmembrane</keyword>
<dbReference type="AlphaFoldDB" id="A0A2M8J2X6"/>
<organism evidence="3 4">
    <name type="scientific">Pseudooceanicola lipolyticus</name>
    <dbReference type="NCBI Taxonomy" id="2029104"/>
    <lineage>
        <taxon>Bacteria</taxon>
        <taxon>Pseudomonadati</taxon>
        <taxon>Pseudomonadota</taxon>
        <taxon>Alphaproteobacteria</taxon>
        <taxon>Rhodobacterales</taxon>
        <taxon>Paracoccaceae</taxon>
        <taxon>Pseudooceanicola</taxon>
    </lineage>
</organism>
<feature type="chain" id="PRO_5014973908" description="VPLPA-CTERM sorting domain-containing protein" evidence="2">
    <location>
        <begin position="17"/>
        <end position="234"/>
    </location>
</feature>
<comment type="caution">
    <text evidence="3">The sequence shown here is derived from an EMBL/GenBank/DDBJ whole genome shotgun (WGS) entry which is preliminary data.</text>
</comment>
<dbReference type="EMBL" id="PGTB01000021">
    <property type="protein sequence ID" value="PJE37132.1"/>
    <property type="molecule type" value="Genomic_DNA"/>
</dbReference>
<proteinExistence type="predicted"/>
<keyword evidence="2" id="KW-0732">Signal</keyword>
<keyword evidence="1" id="KW-1133">Transmembrane helix</keyword>
<evidence type="ECO:0000256" key="1">
    <source>
        <dbReference type="SAM" id="Phobius"/>
    </source>
</evidence>
<name>A0A2M8J2X6_9RHOB</name>
<evidence type="ECO:0000313" key="3">
    <source>
        <dbReference type="EMBL" id="PJE37132.1"/>
    </source>
</evidence>
<dbReference type="Proteomes" id="UP000231553">
    <property type="component" value="Unassembled WGS sequence"/>
</dbReference>
<sequence length="234" mass="24212">MAVATFAAFSVGSADAAPLKFWVNLGGAAATGNSFSYSSNGVDFTVSGFTHTDGVLGDAISLVKRGKGLGAESSGGGNLIDGRGKAEMLVFDFEQAVRIKKVIVKNSDHRDDLVVASYNGTTLDGYQSGLNVRKHSAKDGDYDGSARDTGVTRLGQNRLLQGSVLGIGAGERDDNFAIKRIRLIVDVPSGATRGRTAADGNSNPPISPVPLPAGGLLLLTALGGVGLMRYRRKG</sequence>
<gene>
    <name evidence="3" type="ORF">CVM52_08500</name>
</gene>
<keyword evidence="1" id="KW-0472">Membrane</keyword>
<feature type="signal peptide" evidence="2">
    <location>
        <begin position="1"/>
        <end position="16"/>
    </location>
</feature>
<evidence type="ECO:0000313" key="4">
    <source>
        <dbReference type="Proteomes" id="UP000231553"/>
    </source>
</evidence>
<accession>A0A2M8J2X6</accession>
<evidence type="ECO:0000256" key="2">
    <source>
        <dbReference type="SAM" id="SignalP"/>
    </source>
</evidence>
<keyword evidence="4" id="KW-1185">Reference proteome</keyword>
<reference evidence="3 4" key="1">
    <citation type="journal article" date="2018" name="Int. J. Syst. Evol. Microbiol.">
        <title>Pseudooceanicola lipolyticus sp. nov., a marine alphaproteobacterium, reclassification of Oceanicola flagellatus as Pseudooceanicola flagellatus comb. nov. and emended description of the genus Pseudooceanicola.</title>
        <authorList>
            <person name="Huang M.-M."/>
            <person name="Guo L.-L."/>
            <person name="Wu Y.-H."/>
            <person name="Lai Q.-L."/>
            <person name="Shao Z.-Z."/>
            <person name="Wang C.-S."/>
            <person name="Wu M."/>
            <person name="Xu X.-W."/>
        </authorList>
    </citation>
    <scope>NUCLEOTIDE SEQUENCE [LARGE SCALE GENOMIC DNA]</scope>
    <source>
        <strain evidence="3 4">157</strain>
    </source>
</reference>
<protein>
    <recommendedName>
        <fullName evidence="5">VPLPA-CTERM sorting domain-containing protein</fullName>
    </recommendedName>
</protein>